<keyword evidence="3" id="KW-1185">Reference proteome</keyword>
<evidence type="ECO:0000256" key="1">
    <source>
        <dbReference type="SAM" id="MobiDB-lite"/>
    </source>
</evidence>
<feature type="region of interest" description="Disordered" evidence="1">
    <location>
        <begin position="1"/>
        <end position="30"/>
    </location>
</feature>
<reference evidence="2 3" key="1">
    <citation type="submission" date="2016-10" db="EMBL/GenBank/DDBJ databases">
        <authorList>
            <person name="de Groot N.N."/>
        </authorList>
    </citation>
    <scope>NUCLEOTIDE SEQUENCE [LARGE SCALE GENOMIC DNA]</scope>
    <source>
        <strain evidence="2 3">AA1</strain>
    </source>
</reference>
<dbReference type="AlphaFoldDB" id="A0A1G5ADK6"/>
<name>A0A1G5ADK6_9BACT</name>
<accession>A0A1G5ADK6</accession>
<dbReference type="EMBL" id="FMUX01000001">
    <property type="protein sequence ID" value="SCX75946.1"/>
    <property type="molecule type" value="Genomic_DNA"/>
</dbReference>
<protein>
    <submittedName>
        <fullName evidence="2">Uncharacterized protein</fullName>
    </submittedName>
</protein>
<evidence type="ECO:0000313" key="3">
    <source>
        <dbReference type="Proteomes" id="UP000198870"/>
    </source>
</evidence>
<dbReference type="Proteomes" id="UP000198870">
    <property type="component" value="Unassembled WGS sequence"/>
</dbReference>
<feature type="compositionally biased region" description="Basic and acidic residues" evidence="1">
    <location>
        <begin position="7"/>
        <end position="30"/>
    </location>
</feature>
<gene>
    <name evidence="2" type="ORF">SAMN05216233_10179</name>
</gene>
<evidence type="ECO:0000313" key="2">
    <source>
        <dbReference type="EMBL" id="SCX75946.1"/>
    </source>
</evidence>
<sequence length="55" mass="6414">MSNLARRHQETIDQYHARQKAERKRTEEHLKGKHIWISAALVPARDKSGRPIIGQ</sequence>
<proteinExistence type="predicted"/>
<organism evidence="2 3">
    <name type="scientific">Desulfoluna spongiiphila</name>
    <dbReference type="NCBI Taxonomy" id="419481"/>
    <lineage>
        <taxon>Bacteria</taxon>
        <taxon>Pseudomonadati</taxon>
        <taxon>Thermodesulfobacteriota</taxon>
        <taxon>Desulfobacteria</taxon>
        <taxon>Desulfobacterales</taxon>
        <taxon>Desulfolunaceae</taxon>
        <taxon>Desulfoluna</taxon>
    </lineage>
</organism>